<evidence type="ECO:0000313" key="2">
    <source>
        <dbReference type="EMBL" id="MBE1534050.1"/>
    </source>
</evidence>
<evidence type="ECO:0000313" key="3">
    <source>
        <dbReference type="Proteomes" id="UP000627838"/>
    </source>
</evidence>
<keyword evidence="1" id="KW-0812">Transmembrane</keyword>
<dbReference type="EMBL" id="JADBDZ010000001">
    <property type="protein sequence ID" value="MBE1534050.1"/>
    <property type="molecule type" value="Genomic_DNA"/>
</dbReference>
<keyword evidence="1" id="KW-1133">Transmembrane helix</keyword>
<sequence>MVSFAVTLLIVIAVLFGVAAIAIPITAAVRAQHRDERGRSGK</sequence>
<evidence type="ECO:0000256" key="1">
    <source>
        <dbReference type="SAM" id="Phobius"/>
    </source>
</evidence>
<keyword evidence="1" id="KW-0472">Membrane</keyword>
<dbReference type="Proteomes" id="UP000627838">
    <property type="component" value="Unassembled WGS sequence"/>
</dbReference>
<gene>
    <name evidence="2" type="ORF">H4W34_003883</name>
</gene>
<feature type="transmembrane region" description="Helical" evidence="1">
    <location>
        <begin position="6"/>
        <end position="29"/>
    </location>
</feature>
<protein>
    <submittedName>
        <fullName evidence="2">Uncharacterized protein</fullName>
    </submittedName>
</protein>
<reference evidence="2 3" key="1">
    <citation type="submission" date="2020-10" db="EMBL/GenBank/DDBJ databases">
        <title>Sequencing the genomes of 1000 actinobacteria strains.</title>
        <authorList>
            <person name="Klenk H.-P."/>
        </authorList>
    </citation>
    <scope>NUCLEOTIDE SEQUENCE [LARGE SCALE GENOMIC DNA]</scope>
    <source>
        <strain evidence="2 3">DSM 46744</strain>
    </source>
</reference>
<comment type="caution">
    <text evidence="2">The sequence shown here is derived from an EMBL/GenBank/DDBJ whole genome shotgun (WGS) entry which is preliminary data.</text>
</comment>
<keyword evidence="3" id="KW-1185">Reference proteome</keyword>
<dbReference type="RefSeq" id="WP_264085499.1">
    <property type="nucleotide sequence ID" value="NZ_JADBDZ010000001.1"/>
</dbReference>
<name>A0ABR9JU13_9ACTN</name>
<proteinExistence type="predicted"/>
<organism evidence="2 3">
    <name type="scientific">Actinomadura algeriensis</name>
    <dbReference type="NCBI Taxonomy" id="1679523"/>
    <lineage>
        <taxon>Bacteria</taxon>
        <taxon>Bacillati</taxon>
        <taxon>Actinomycetota</taxon>
        <taxon>Actinomycetes</taxon>
        <taxon>Streptosporangiales</taxon>
        <taxon>Thermomonosporaceae</taxon>
        <taxon>Actinomadura</taxon>
    </lineage>
</organism>
<accession>A0ABR9JU13</accession>